<dbReference type="AlphaFoldDB" id="A0A6J4UEG0"/>
<reference evidence="2" key="1">
    <citation type="submission" date="2020-02" db="EMBL/GenBank/DDBJ databases">
        <authorList>
            <person name="Meier V. D."/>
        </authorList>
    </citation>
    <scope>NUCLEOTIDE SEQUENCE</scope>
    <source>
        <strain evidence="2">AVDCRST_MAG49</strain>
    </source>
</reference>
<evidence type="ECO:0000313" key="2">
    <source>
        <dbReference type="EMBL" id="CAA9546962.1"/>
    </source>
</evidence>
<name>A0A6J4UEG0_9BACT</name>
<sequence>MRLRASTALAALNVATATSRVLGSEPAADRGNRVMGRHGSTPLEADGAGRDRAARPRDQPRGSLPSGRRTTEE</sequence>
<dbReference type="EMBL" id="CADCWG010000086">
    <property type="protein sequence ID" value="CAA9546962.1"/>
    <property type="molecule type" value="Genomic_DNA"/>
</dbReference>
<protein>
    <submittedName>
        <fullName evidence="2">Uncharacterized protein</fullName>
    </submittedName>
</protein>
<gene>
    <name evidence="2" type="ORF">AVDCRST_MAG49-1456</name>
</gene>
<proteinExistence type="predicted"/>
<feature type="region of interest" description="Disordered" evidence="1">
    <location>
        <begin position="20"/>
        <end position="73"/>
    </location>
</feature>
<organism evidence="2">
    <name type="scientific">uncultured Thermomicrobiales bacterium</name>
    <dbReference type="NCBI Taxonomy" id="1645740"/>
    <lineage>
        <taxon>Bacteria</taxon>
        <taxon>Pseudomonadati</taxon>
        <taxon>Thermomicrobiota</taxon>
        <taxon>Thermomicrobia</taxon>
        <taxon>Thermomicrobiales</taxon>
        <taxon>environmental samples</taxon>
    </lineage>
</organism>
<evidence type="ECO:0000256" key="1">
    <source>
        <dbReference type="SAM" id="MobiDB-lite"/>
    </source>
</evidence>
<accession>A0A6J4UEG0</accession>
<feature type="compositionally biased region" description="Basic and acidic residues" evidence="1">
    <location>
        <begin position="47"/>
        <end position="60"/>
    </location>
</feature>